<comment type="caution">
    <text evidence="1">The sequence shown here is derived from an EMBL/GenBank/DDBJ whole genome shotgun (WGS) entry which is preliminary data.</text>
</comment>
<dbReference type="EMBL" id="PVZG01000028">
    <property type="protein sequence ID" value="PRY19822.1"/>
    <property type="molecule type" value="Genomic_DNA"/>
</dbReference>
<gene>
    <name evidence="1" type="ORF">CLV70_12835</name>
</gene>
<reference evidence="1 2" key="1">
    <citation type="submission" date="2018-03" db="EMBL/GenBank/DDBJ databases">
        <title>Genomic Encyclopedia of Archaeal and Bacterial Type Strains, Phase II (KMG-II): from individual species to whole genera.</title>
        <authorList>
            <person name="Goeker M."/>
        </authorList>
    </citation>
    <scope>NUCLEOTIDE SEQUENCE [LARGE SCALE GENOMIC DNA]</scope>
    <source>
        <strain evidence="1 2">DSM 45348</strain>
    </source>
</reference>
<dbReference type="InterPro" id="IPR029057">
    <property type="entry name" value="PRTase-like"/>
</dbReference>
<evidence type="ECO:0000313" key="1">
    <source>
        <dbReference type="EMBL" id="PRY19822.1"/>
    </source>
</evidence>
<keyword evidence="2" id="KW-1185">Reference proteome</keyword>
<dbReference type="Gene3D" id="3.40.50.2020">
    <property type="match status" value="1"/>
</dbReference>
<dbReference type="AlphaFoldDB" id="A0A2T0RF99"/>
<organism evidence="1 2">
    <name type="scientific">Pseudosporangium ferrugineum</name>
    <dbReference type="NCBI Taxonomy" id="439699"/>
    <lineage>
        <taxon>Bacteria</taxon>
        <taxon>Bacillati</taxon>
        <taxon>Actinomycetota</taxon>
        <taxon>Actinomycetes</taxon>
        <taxon>Micromonosporales</taxon>
        <taxon>Micromonosporaceae</taxon>
        <taxon>Pseudosporangium</taxon>
    </lineage>
</organism>
<name>A0A2T0RF99_9ACTN</name>
<evidence type="ECO:0000313" key="2">
    <source>
        <dbReference type="Proteomes" id="UP000239209"/>
    </source>
</evidence>
<protein>
    <submittedName>
        <fullName evidence="1">Uncharacterized protein</fullName>
    </submittedName>
</protein>
<sequence>MAVPVARPDAATMVNGEADGVVCLHRLHGLVTVGQAYRDLPPLGDEELALVLDRAARRAGPVRA</sequence>
<dbReference type="Proteomes" id="UP000239209">
    <property type="component" value="Unassembled WGS sequence"/>
</dbReference>
<proteinExistence type="predicted"/>
<accession>A0A2T0RF99</accession>